<keyword evidence="4" id="KW-1185">Reference proteome</keyword>
<keyword evidence="1" id="KW-0732">Signal</keyword>
<feature type="chain" id="PRO_5013727730" description="DUF38 domain-containing protein" evidence="1">
    <location>
        <begin position="16"/>
        <end position="284"/>
    </location>
</feature>
<evidence type="ECO:0000313" key="4">
    <source>
        <dbReference type="Proteomes" id="UP000230233"/>
    </source>
</evidence>
<name>A0A2G5TQU7_9PELO</name>
<dbReference type="InterPro" id="IPR040161">
    <property type="entry name" value="FB224"/>
</dbReference>
<protein>
    <recommendedName>
        <fullName evidence="2">DUF38 domain-containing protein</fullName>
    </recommendedName>
</protein>
<sequence>MLLGTVLLLDPICLGFCERYRKVNSRSLNGKTTNLENSNIVDVAIRDLELVLKFQKSDLERFDINDGERQNELSSRTQLIKLNTMFRKLNRRIKARNFGIRTYDQSLIVPTLLFADPDTLEMLSLYAEVDDDWEMESDEIVKTEQWKKAEQFFSDIYLMNLKLENVCHFSRFEIKTNSITAGELNTLRKIFVSSPNCDRWEFGFKHFDEREQAELSNIWGPSFFFDYKRHWYFRLKNPEEEALLDFQMFCGQFGGGEGINCITFGVCEIEDVPNGAVIQDYNEN</sequence>
<dbReference type="PANTHER" id="PTHR23015">
    <property type="entry name" value="UNCHARACTERIZED C.ELEGANS PROTEIN"/>
    <property type="match status" value="1"/>
</dbReference>
<reference evidence="4" key="1">
    <citation type="submission" date="2017-10" db="EMBL/GenBank/DDBJ databases">
        <title>Rapid genome shrinkage in a self-fertile nematode reveals novel sperm competition proteins.</title>
        <authorList>
            <person name="Yin D."/>
            <person name="Schwarz E.M."/>
            <person name="Thomas C.G."/>
            <person name="Felde R.L."/>
            <person name="Korf I.F."/>
            <person name="Cutter A.D."/>
            <person name="Schartner C.M."/>
            <person name="Ralston E.J."/>
            <person name="Meyer B.J."/>
            <person name="Haag E.S."/>
        </authorList>
    </citation>
    <scope>NUCLEOTIDE SEQUENCE [LARGE SCALE GENOMIC DNA]</scope>
    <source>
        <strain evidence="4">JU1422</strain>
    </source>
</reference>
<comment type="caution">
    <text evidence="3">The sequence shown here is derived from an EMBL/GenBank/DDBJ whole genome shotgun (WGS) entry which is preliminary data.</text>
</comment>
<feature type="domain" description="DUF38" evidence="2">
    <location>
        <begin position="82"/>
        <end position="214"/>
    </location>
</feature>
<dbReference type="InterPro" id="IPR002900">
    <property type="entry name" value="DUF38/FTH_CAE_spp"/>
</dbReference>
<dbReference type="AlphaFoldDB" id="A0A2G5TQU7"/>
<proteinExistence type="predicted"/>
<dbReference type="Proteomes" id="UP000230233">
    <property type="component" value="Chromosome V"/>
</dbReference>
<dbReference type="EMBL" id="PDUG01000005">
    <property type="protein sequence ID" value="PIC29690.1"/>
    <property type="molecule type" value="Genomic_DNA"/>
</dbReference>
<organism evidence="3 4">
    <name type="scientific">Caenorhabditis nigoni</name>
    <dbReference type="NCBI Taxonomy" id="1611254"/>
    <lineage>
        <taxon>Eukaryota</taxon>
        <taxon>Metazoa</taxon>
        <taxon>Ecdysozoa</taxon>
        <taxon>Nematoda</taxon>
        <taxon>Chromadorea</taxon>
        <taxon>Rhabditida</taxon>
        <taxon>Rhabditina</taxon>
        <taxon>Rhabditomorpha</taxon>
        <taxon>Rhabditoidea</taxon>
        <taxon>Rhabditidae</taxon>
        <taxon>Peloderinae</taxon>
        <taxon>Caenorhabditis</taxon>
    </lineage>
</organism>
<dbReference type="Pfam" id="PF01827">
    <property type="entry name" value="FTH"/>
    <property type="match status" value="1"/>
</dbReference>
<dbReference type="PANTHER" id="PTHR23015:SF4">
    <property type="entry name" value="DUF38 DOMAIN-CONTAINING PROTEIN-RELATED"/>
    <property type="match status" value="1"/>
</dbReference>
<evidence type="ECO:0000256" key="1">
    <source>
        <dbReference type="SAM" id="SignalP"/>
    </source>
</evidence>
<dbReference type="GO" id="GO:0045087">
    <property type="term" value="P:innate immune response"/>
    <property type="evidence" value="ECO:0007669"/>
    <property type="project" value="TreeGrafter"/>
</dbReference>
<evidence type="ECO:0000313" key="3">
    <source>
        <dbReference type="EMBL" id="PIC29690.1"/>
    </source>
</evidence>
<feature type="signal peptide" evidence="1">
    <location>
        <begin position="1"/>
        <end position="15"/>
    </location>
</feature>
<accession>A0A2G5TQU7</accession>
<evidence type="ECO:0000259" key="2">
    <source>
        <dbReference type="Pfam" id="PF01827"/>
    </source>
</evidence>
<gene>
    <name evidence="3" type="primary">Cnig_chr_V.g21196</name>
    <name evidence="3" type="ORF">B9Z55_021196</name>
</gene>